<keyword evidence="2" id="KW-1185">Reference proteome</keyword>
<accession>A0A2U1V5P7</accession>
<gene>
    <name evidence="1" type="ORF">CR165_08550</name>
</gene>
<dbReference type="Proteomes" id="UP000245048">
    <property type="component" value="Unassembled WGS sequence"/>
</dbReference>
<dbReference type="AlphaFoldDB" id="A0A2U1V5P7"/>
<reference evidence="2" key="1">
    <citation type="submission" date="2017-10" db="EMBL/GenBank/DDBJ databases">
        <authorList>
            <person name="Toshchakov S.V."/>
            <person name="Goeva M.A."/>
        </authorList>
    </citation>
    <scope>NUCLEOTIDE SEQUENCE [LARGE SCALE GENOMIC DNA]</scope>
    <source>
        <strain evidence="2">JR1/69-1-13</strain>
    </source>
</reference>
<proteinExistence type="predicted"/>
<organism evidence="1 2">
    <name type="scientific">Teichococcus aestuarii</name>
    <dbReference type="NCBI Taxonomy" id="568898"/>
    <lineage>
        <taxon>Bacteria</taxon>
        <taxon>Pseudomonadati</taxon>
        <taxon>Pseudomonadota</taxon>
        <taxon>Alphaproteobacteria</taxon>
        <taxon>Acetobacterales</taxon>
        <taxon>Roseomonadaceae</taxon>
        <taxon>Roseomonas</taxon>
    </lineage>
</organism>
<evidence type="ECO:0000313" key="1">
    <source>
        <dbReference type="EMBL" id="PWC29216.1"/>
    </source>
</evidence>
<dbReference type="EMBL" id="PDOA01000004">
    <property type="protein sequence ID" value="PWC29216.1"/>
    <property type="molecule type" value="Genomic_DNA"/>
</dbReference>
<name>A0A2U1V5P7_9PROT</name>
<sequence>MEASARPPTKASRVAPRSIRWSARAAPPCALSQTMAAASGSEGWRLRNSSGVPASRQARLAALLRVVASTMAHSGW</sequence>
<protein>
    <submittedName>
        <fullName evidence="1">Uncharacterized protein</fullName>
    </submittedName>
</protein>
<comment type="caution">
    <text evidence="1">The sequence shown here is derived from an EMBL/GenBank/DDBJ whole genome shotgun (WGS) entry which is preliminary data.</text>
</comment>
<evidence type="ECO:0000313" key="2">
    <source>
        <dbReference type="Proteomes" id="UP000245048"/>
    </source>
</evidence>